<comment type="similarity">
    <text evidence="1">Belongs to the RCAN family.</text>
</comment>
<sequence>MALSTSPPSPLAASSFKTTRTSRSSSRPSLSIDLSSLPPLSQPTPPSNTLLITDLNDLVLFQPTSLDRIRNQILALAALNSFSPLPSLRRIVCSFYCEDDAITVRKFLEGNQLADRNRALSSCKPRKQTSSSSSPRLPAPPAGWVMRNEDPPNKEVHASDLANALAMLKTDQSIETESSGVDPATPVSITSDKRTGSWPLAGSQQRSRSSTVIFHPEDHGNSPNLPAVMVEDVSLDVDEDIDMDEALSPIDMSVKKMPPKTSRPPVELMME</sequence>
<dbReference type="AlphaFoldDB" id="A0AAD6GY42"/>
<dbReference type="PANTHER" id="PTHR10300:SF14">
    <property type="entry name" value="PROTEIN SARAH"/>
    <property type="match status" value="1"/>
</dbReference>
<evidence type="ECO:0000313" key="3">
    <source>
        <dbReference type="EMBL" id="KAJ5595947.1"/>
    </source>
</evidence>
<keyword evidence="4" id="KW-1185">Reference proteome</keyword>
<dbReference type="GO" id="GO:0008597">
    <property type="term" value="F:calcium-dependent protein serine/threonine phosphatase regulator activity"/>
    <property type="evidence" value="ECO:0007669"/>
    <property type="project" value="TreeGrafter"/>
</dbReference>
<name>A0AAD6GY42_9EURO</name>
<evidence type="ECO:0000256" key="2">
    <source>
        <dbReference type="SAM" id="MobiDB-lite"/>
    </source>
</evidence>
<protein>
    <recommendedName>
        <fullName evidence="5">Calcineurin binding protein</fullName>
    </recommendedName>
</protein>
<dbReference type="GO" id="GO:0019722">
    <property type="term" value="P:calcium-mediated signaling"/>
    <property type="evidence" value="ECO:0007669"/>
    <property type="project" value="InterPro"/>
</dbReference>
<feature type="compositionally biased region" description="Low complexity" evidence="2">
    <location>
        <begin position="1"/>
        <end position="39"/>
    </location>
</feature>
<feature type="region of interest" description="Disordered" evidence="2">
    <location>
        <begin position="173"/>
        <end position="209"/>
    </location>
</feature>
<dbReference type="GO" id="GO:0005737">
    <property type="term" value="C:cytoplasm"/>
    <property type="evidence" value="ECO:0007669"/>
    <property type="project" value="TreeGrafter"/>
</dbReference>
<gene>
    <name evidence="3" type="ORF">N7450_002405</name>
</gene>
<evidence type="ECO:0008006" key="5">
    <source>
        <dbReference type="Google" id="ProtNLM"/>
    </source>
</evidence>
<evidence type="ECO:0000313" key="4">
    <source>
        <dbReference type="Proteomes" id="UP001216150"/>
    </source>
</evidence>
<organism evidence="3 4">
    <name type="scientific">Penicillium hetheringtonii</name>
    <dbReference type="NCBI Taxonomy" id="911720"/>
    <lineage>
        <taxon>Eukaryota</taxon>
        <taxon>Fungi</taxon>
        <taxon>Dikarya</taxon>
        <taxon>Ascomycota</taxon>
        <taxon>Pezizomycotina</taxon>
        <taxon>Eurotiomycetes</taxon>
        <taxon>Eurotiomycetidae</taxon>
        <taxon>Eurotiales</taxon>
        <taxon>Aspergillaceae</taxon>
        <taxon>Penicillium</taxon>
    </lineage>
</organism>
<reference evidence="3 4" key="1">
    <citation type="journal article" date="2023" name="IMA Fungus">
        <title>Comparative genomic study of the Penicillium genus elucidates a diverse pangenome and 15 lateral gene transfer events.</title>
        <authorList>
            <person name="Petersen C."/>
            <person name="Sorensen T."/>
            <person name="Nielsen M.R."/>
            <person name="Sondergaard T.E."/>
            <person name="Sorensen J.L."/>
            <person name="Fitzpatrick D.A."/>
            <person name="Frisvad J.C."/>
            <person name="Nielsen K.L."/>
        </authorList>
    </citation>
    <scope>NUCLEOTIDE SEQUENCE [LARGE SCALE GENOMIC DNA]</scope>
    <source>
        <strain evidence="3 4">IBT 29057</strain>
    </source>
</reference>
<feature type="region of interest" description="Disordered" evidence="2">
    <location>
        <begin position="247"/>
        <end position="271"/>
    </location>
</feature>
<dbReference type="EMBL" id="JAQJAC010000002">
    <property type="protein sequence ID" value="KAJ5595947.1"/>
    <property type="molecule type" value="Genomic_DNA"/>
</dbReference>
<evidence type="ECO:0000256" key="1">
    <source>
        <dbReference type="ARBA" id="ARBA00008209"/>
    </source>
</evidence>
<feature type="region of interest" description="Disordered" evidence="2">
    <location>
        <begin position="118"/>
        <end position="152"/>
    </location>
</feature>
<dbReference type="InterPro" id="IPR006931">
    <property type="entry name" value="Calcipressin"/>
</dbReference>
<dbReference type="PANTHER" id="PTHR10300">
    <property type="entry name" value="CALCIPRESSIN"/>
    <property type="match status" value="1"/>
</dbReference>
<dbReference type="Proteomes" id="UP001216150">
    <property type="component" value="Unassembled WGS sequence"/>
</dbReference>
<proteinExistence type="inferred from homology"/>
<dbReference type="GO" id="GO:0005634">
    <property type="term" value="C:nucleus"/>
    <property type="evidence" value="ECO:0007669"/>
    <property type="project" value="TreeGrafter"/>
</dbReference>
<comment type="caution">
    <text evidence="3">The sequence shown here is derived from an EMBL/GenBank/DDBJ whole genome shotgun (WGS) entry which is preliminary data.</text>
</comment>
<dbReference type="Gene3D" id="3.30.70.330">
    <property type="match status" value="1"/>
</dbReference>
<dbReference type="FunFam" id="3.30.70.330:FF:000503">
    <property type="entry name" value="Calcineurin binding protein, putative"/>
    <property type="match status" value="1"/>
</dbReference>
<dbReference type="InterPro" id="IPR012677">
    <property type="entry name" value="Nucleotide-bd_a/b_plait_sf"/>
</dbReference>
<feature type="region of interest" description="Disordered" evidence="2">
    <location>
        <begin position="1"/>
        <end position="45"/>
    </location>
</feature>
<accession>A0AAD6GY42</accession>
<dbReference type="Pfam" id="PF04847">
    <property type="entry name" value="Calcipressin"/>
    <property type="match status" value="1"/>
</dbReference>